<dbReference type="PANTHER" id="PTHR36573">
    <property type="entry name" value="INTERMEMBRANE PHOSPHOLIPID TRANSPORT SYSTEM BINDING PROTEIN MLAC"/>
    <property type="match status" value="1"/>
</dbReference>
<comment type="caution">
    <text evidence="2">The sequence shown here is derived from an EMBL/GenBank/DDBJ whole genome shotgun (WGS) entry which is preliminary data.</text>
</comment>
<evidence type="ECO:0000256" key="1">
    <source>
        <dbReference type="SAM" id="SignalP"/>
    </source>
</evidence>
<keyword evidence="3" id="KW-1185">Reference proteome</keyword>
<reference evidence="2 3" key="1">
    <citation type="journal article" date="2013" name="Genome Announc.">
        <title>Draft genome sequences for three mercury-methylating, sulfate-reducing bacteria.</title>
        <authorList>
            <person name="Brown S.D."/>
            <person name="Hurt R.A.Jr."/>
            <person name="Gilmour C.C."/>
            <person name="Elias D.A."/>
        </authorList>
    </citation>
    <scope>NUCLEOTIDE SEQUENCE [LARGE SCALE GENOMIC DNA]</scope>
    <source>
        <strain evidence="2 3">DSM 16529</strain>
    </source>
</reference>
<dbReference type="InterPro" id="IPR042245">
    <property type="entry name" value="Tgt2/MlaC_sf"/>
</dbReference>
<dbReference type="PANTHER" id="PTHR36573:SF1">
    <property type="entry name" value="INTERMEMBRANE PHOSPHOLIPID TRANSPORT SYSTEM BINDING PROTEIN MLAC"/>
    <property type="match status" value="1"/>
</dbReference>
<dbReference type="OrthoDB" id="9798905at2"/>
<dbReference type="eggNOG" id="COG2854">
    <property type="taxonomic scope" value="Bacteria"/>
</dbReference>
<feature type="signal peptide" evidence="1">
    <location>
        <begin position="1"/>
        <end position="41"/>
    </location>
</feature>
<name>S7UGP0_9BACT</name>
<dbReference type="AlphaFoldDB" id="S7UGP0"/>
<proteinExistence type="predicted"/>
<sequence length="217" mass="24894">MSVQVFVSAPGVRTSRLRGVWRLLAACLVAAVCLTPAPAMAEKPMDAMKDFVGKVLDVLRDPAFKDGAMRQEQRNKLSALADDIFDWVELSRRTLALNWNRLDSDQRRDFVELYKQLLERTYMDRIQDYKDEEVVFSGQSSLSDTQVEIQTTVRSQGKNIPINYRLINRADSWRIYDVQVEGVSLVQNYRTQFNNILASKSPDEMIEDLRRKVAEGA</sequence>
<protein>
    <submittedName>
        <fullName evidence="2">Toluene tolerance family protein</fullName>
    </submittedName>
</protein>
<evidence type="ECO:0000313" key="2">
    <source>
        <dbReference type="EMBL" id="EPR32999.1"/>
    </source>
</evidence>
<dbReference type="STRING" id="1121439.dsat_0440"/>
<dbReference type="PATRIC" id="fig|1121439.3.peg.1792"/>
<evidence type="ECO:0000313" key="3">
    <source>
        <dbReference type="Proteomes" id="UP000014975"/>
    </source>
</evidence>
<dbReference type="Proteomes" id="UP000014975">
    <property type="component" value="Unassembled WGS sequence"/>
</dbReference>
<dbReference type="InterPro" id="IPR008869">
    <property type="entry name" value="MlaC/ttg2D"/>
</dbReference>
<dbReference type="PIRSF" id="PIRSF004649">
    <property type="entry name" value="MlaC"/>
    <property type="match status" value="1"/>
</dbReference>
<dbReference type="Pfam" id="PF05494">
    <property type="entry name" value="MlaC"/>
    <property type="match status" value="1"/>
</dbReference>
<dbReference type="EMBL" id="ATHI01000026">
    <property type="protein sequence ID" value="EPR32999.1"/>
    <property type="molecule type" value="Genomic_DNA"/>
</dbReference>
<organism evidence="2 3">
    <name type="scientific">Alkalidesulfovibrio alkalitolerans DSM 16529</name>
    <dbReference type="NCBI Taxonomy" id="1121439"/>
    <lineage>
        <taxon>Bacteria</taxon>
        <taxon>Pseudomonadati</taxon>
        <taxon>Thermodesulfobacteriota</taxon>
        <taxon>Desulfovibrionia</taxon>
        <taxon>Desulfovibrionales</taxon>
        <taxon>Desulfovibrionaceae</taxon>
        <taxon>Alkalidesulfovibrio</taxon>
    </lineage>
</organism>
<dbReference type="Gene3D" id="3.10.450.710">
    <property type="entry name" value="Tgt2/MlaC"/>
    <property type="match status" value="1"/>
</dbReference>
<feature type="chain" id="PRO_5004544831" evidence="1">
    <location>
        <begin position="42"/>
        <end position="217"/>
    </location>
</feature>
<gene>
    <name evidence="2" type="ORF">dsat_0440</name>
</gene>
<dbReference type="RefSeq" id="WP_020887134.1">
    <property type="nucleotide sequence ID" value="NZ_ATHI01000026.1"/>
</dbReference>
<keyword evidence="1" id="KW-0732">Signal</keyword>
<accession>S7UGP0</accession>